<proteinExistence type="predicted"/>
<accession>A0A438ER57</accession>
<dbReference type="PANTHER" id="PTHR10887:SF538">
    <property type="entry name" value="HELICASE MAGATAMA 3-RELATED"/>
    <property type="match status" value="1"/>
</dbReference>
<dbReference type="AlphaFoldDB" id="A0A438ER57"/>
<comment type="caution">
    <text evidence="2">The sequence shown here is derived from an EMBL/GenBank/DDBJ whole genome shotgun (WGS) entry which is preliminary data.</text>
</comment>
<feature type="domain" description="DNA2/NAM7 helicase helicase" evidence="1">
    <location>
        <begin position="210"/>
        <end position="282"/>
    </location>
</feature>
<reference evidence="2 3" key="1">
    <citation type="journal article" date="2018" name="PLoS Genet.">
        <title>Population sequencing reveals clonal diversity and ancestral inbreeding in the grapevine cultivar Chardonnay.</title>
        <authorList>
            <person name="Roach M.J."/>
            <person name="Johnson D.L."/>
            <person name="Bohlmann J."/>
            <person name="van Vuuren H.J."/>
            <person name="Jones S.J."/>
            <person name="Pretorius I.S."/>
            <person name="Schmidt S.A."/>
            <person name="Borneman A.R."/>
        </authorList>
    </citation>
    <scope>NUCLEOTIDE SEQUENCE [LARGE SCALE GENOMIC DNA]</scope>
    <source>
        <strain evidence="3">cv. Chardonnay</strain>
        <tissue evidence="2">Leaf</tissue>
    </source>
</reference>
<dbReference type="Gene3D" id="3.40.50.300">
    <property type="entry name" value="P-loop containing nucleotide triphosphate hydrolases"/>
    <property type="match status" value="1"/>
</dbReference>
<sequence>MQRDFLWLGSGEGKKDHLIKWDVVCRPKEFGGSGESIESLSLHWCILCKGSGESVDHIFLQCPITLGLWHKLFMVANMDWVPPKSIGNMMVISFRGLRNSIRGKTLWHIAYLTVLWIVWKEQNARIFADKYRIEGMLWDLLHFYSSFWAYSQMHALALNIVKFCRYVMWGQASPWLTGINPRDEIVPKDGDDGVFPTTGNELKPEIVTSSRKYRVRVLVCAPSNSALDEIVLRLLNTGVRDENDHAYNPKIVRIGLKPHHSVRAVSMDYLVEQKLSSMNSTSDKQKHGAAGRDRDSVRSSILSEAAIVFSTLSFSGSSLFSKLNSGFDVVIIDEAAQAVRTFTLCDLII</sequence>
<keyword evidence="2" id="KW-0347">Helicase</keyword>
<evidence type="ECO:0000259" key="1">
    <source>
        <dbReference type="Pfam" id="PF13086"/>
    </source>
</evidence>
<dbReference type="InterPro" id="IPR045055">
    <property type="entry name" value="DNA2/NAM7-like"/>
</dbReference>
<organism evidence="2 3">
    <name type="scientific">Vitis vinifera</name>
    <name type="common">Grape</name>
    <dbReference type="NCBI Taxonomy" id="29760"/>
    <lineage>
        <taxon>Eukaryota</taxon>
        <taxon>Viridiplantae</taxon>
        <taxon>Streptophyta</taxon>
        <taxon>Embryophyta</taxon>
        <taxon>Tracheophyta</taxon>
        <taxon>Spermatophyta</taxon>
        <taxon>Magnoliopsida</taxon>
        <taxon>eudicotyledons</taxon>
        <taxon>Gunneridae</taxon>
        <taxon>Pentapetalae</taxon>
        <taxon>rosids</taxon>
        <taxon>Vitales</taxon>
        <taxon>Vitaceae</taxon>
        <taxon>Viteae</taxon>
        <taxon>Vitis</taxon>
    </lineage>
</organism>
<evidence type="ECO:0000313" key="2">
    <source>
        <dbReference type="EMBL" id="RVW50234.1"/>
    </source>
</evidence>
<protein>
    <submittedName>
        <fullName evidence="2">Putative helicase MAGATAMA 3</fullName>
    </submittedName>
</protein>
<dbReference type="GO" id="GO:0004386">
    <property type="term" value="F:helicase activity"/>
    <property type="evidence" value="ECO:0007669"/>
    <property type="project" value="UniProtKB-KW"/>
</dbReference>
<keyword evidence="2" id="KW-0067">ATP-binding</keyword>
<evidence type="ECO:0000313" key="3">
    <source>
        <dbReference type="Proteomes" id="UP000288805"/>
    </source>
</evidence>
<dbReference type="Proteomes" id="UP000288805">
    <property type="component" value="Unassembled WGS sequence"/>
</dbReference>
<dbReference type="InterPro" id="IPR027417">
    <property type="entry name" value="P-loop_NTPase"/>
</dbReference>
<dbReference type="Pfam" id="PF13086">
    <property type="entry name" value="AAA_11"/>
    <property type="match status" value="2"/>
</dbReference>
<dbReference type="InterPro" id="IPR041677">
    <property type="entry name" value="DNA2/NAM7_AAA_11"/>
</dbReference>
<name>A0A438ER57_VITVI</name>
<keyword evidence="2" id="KW-0378">Hydrolase</keyword>
<gene>
    <name evidence="2" type="primary">MAA3_10</name>
    <name evidence="2" type="ORF">CK203_088007</name>
</gene>
<keyword evidence="2" id="KW-0547">Nucleotide-binding</keyword>
<feature type="domain" description="DNA2/NAM7 helicase helicase" evidence="1">
    <location>
        <begin position="291"/>
        <end position="344"/>
    </location>
</feature>
<dbReference type="SUPFAM" id="SSF52540">
    <property type="entry name" value="P-loop containing nucleoside triphosphate hydrolases"/>
    <property type="match status" value="1"/>
</dbReference>
<dbReference type="PANTHER" id="PTHR10887">
    <property type="entry name" value="DNA2/NAM7 HELICASE FAMILY"/>
    <property type="match status" value="1"/>
</dbReference>
<dbReference type="EMBL" id="QGNW01001206">
    <property type="protein sequence ID" value="RVW50234.1"/>
    <property type="molecule type" value="Genomic_DNA"/>
</dbReference>